<proteinExistence type="predicted"/>
<dbReference type="SUPFAM" id="SSF103473">
    <property type="entry name" value="MFS general substrate transporter"/>
    <property type="match status" value="1"/>
</dbReference>
<feature type="transmembrane region" description="Helical" evidence="6">
    <location>
        <begin position="143"/>
        <end position="165"/>
    </location>
</feature>
<dbReference type="EMBL" id="JBHSKF010000021">
    <property type="protein sequence ID" value="MFC5291082.1"/>
    <property type="molecule type" value="Genomic_DNA"/>
</dbReference>
<protein>
    <submittedName>
        <fullName evidence="7">MFS transporter</fullName>
    </submittedName>
</protein>
<evidence type="ECO:0000313" key="8">
    <source>
        <dbReference type="Proteomes" id="UP001596157"/>
    </source>
</evidence>
<keyword evidence="4 6" id="KW-1133">Transmembrane helix</keyword>
<comment type="subcellular location">
    <subcellularLocation>
        <location evidence="1">Cell membrane</location>
        <topology evidence="1">Multi-pass membrane protein</topology>
    </subcellularLocation>
</comment>
<comment type="caution">
    <text evidence="7">The sequence shown here is derived from an EMBL/GenBank/DDBJ whole genome shotgun (WGS) entry which is preliminary data.</text>
</comment>
<dbReference type="Proteomes" id="UP001596157">
    <property type="component" value="Unassembled WGS sequence"/>
</dbReference>
<dbReference type="InterPro" id="IPR036259">
    <property type="entry name" value="MFS_trans_sf"/>
</dbReference>
<sequence length="395" mass="39797">MTPRATFGHVLTRPVFRELFFTRSLAISADVLRTVALSTAIFTSTGSAWLAALAFGLAFVPQAFTGVLLGPLADRVRPRLMIAAGYAATGAATGVLGLVAAPTWAALAVVTAIGCFAPAFNGTTGRLMADVLDGDAYVLGRSLMSMAMSFAQVAGLAFGGLVVAAAGSANALLISAGCLLAAAAAVWFLMPEVPVAGETGSVVRQGIAGARELLGERRTRALLWAQWLPPAFAVGAESLVLPYALGGGLSPGTAGIMIACVPVGMIVGEVAVGRLMTPARRERSVAPLVALLGVPLLGFAVDLPVVVACLLLAASGAGFAYTLGLAAAFRDAVPERRRGQAFALLSAGLMTAQGIGPVVWGGLAEVATAGTAIAAAGLMALLSAIAVHRGPLRTP</sequence>
<evidence type="ECO:0000313" key="7">
    <source>
        <dbReference type="EMBL" id="MFC5291082.1"/>
    </source>
</evidence>
<keyword evidence="8" id="KW-1185">Reference proteome</keyword>
<feature type="transmembrane region" description="Helical" evidence="6">
    <location>
        <begin position="307"/>
        <end position="329"/>
    </location>
</feature>
<keyword evidence="3 6" id="KW-0812">Transmembrane</keyword>
<dbReference type="CDD" id="cd06173">
    <property type="entry name" value="MFS_MefA_like"/>
    <property type="match status" value="1"/>
</dbReference>
<feature type="transmembrane region" description="Helical" evidence="6">
    <location>
        <begin position="80"/>
        <end position="98"/>
    </location>
</feature>
<feature type="transmembrane region" description="Helical" evidence="6">
    <location>
        <begin position="341"/>
        <end position="360"/>
    </location>
</feature>
<name>A0ABW0EW12_9PSEU</name>
<evidence type="ECO:0000256" key="3">
    <source>
        <dbReference type="ARBA" id="ARBA00022692"/>
    </source>
</evidence>
<dbReference type="RefSeq" id="WP_378250996.1">
    <property type="nucleotide sequence ID" value="NZ_JBHSKF010000021.1"/>
</dbReference>
<feature type="transmembrane region" description="Helical" evidence="6">
    <location>
        <begin position="48"/>
        <end position="73"/>
    </location>
</feature>
<evidence type="ECO:0000256" key="5">
    <source>
        <dbReference type="ARBA" id="ARBA00023136"/>
    </source>
</evidence>
<keyword evidence="2" id="KW-1003">Cell membrane</keyword>
<evidence type="ECO:0000256" key="1">
    <source>
        <dbReference type="ARBA" id="ARBA00004651"/>
    </source>
</evidence>
<dbReference type="InterPro" id="IPR011701">
    <property type="entry name" value="MFS"/>
</dbReference>
<evidence type="ECO:0000256" key="6">
    <source>
        <dbReference type="SAM" id="Phobius"/>
    </source>
</evidence>
<accession>A0ABW0EW12</accession>
<feature type="transmembrane region" description="Helical" evidence="6">
    <location>
        <begin position="171"/>
        <end position="190"/>
    </location>
</feature>
<dbReference type="PANTHER" id="PTHR23513">
    <property type="entry name" value="INTEGRAL MEMBRANE EFFLUX PROTEIN-RELATED"/>
    <property type="match status" value="1"/>
</dbReference>
<evidence type="ECO:0000256" key="4">
    <source>
        <dbReference type="ARBA" id="ARBA00022989"/>
    </source>
</evidence>
<feature type="transmembrane region" description="Helical" evidence="6">
    <location>
        <begin position="366"/>
        <end position="387"/>
    </location>
</feature>
<feature type="transmembrane region" description="Helical" evidence="6">
    <location>
        <begin position="104"/>
        <end position="122"/>
    </location>
</feature>
<dbReference type="Gene3D" id="1.20.1250.20">
    <property type="entry name" value="MFS general substrate transporter like domains"/>
    <property type="match status" value="1"/>
</dbReference>
<gene>
    <name evidence="7" type="ORF">ACFPM7_28870</name>
</gene>
<feature type="transmembrane region" description="Helical" evidence="6">
    <location>
        <begin position="251"/>
        <end position="272"/>
    </location>
</feature>
<organism evidence="7 8">
    <name type="scientific">Actinokineospora guangxiensis</name>
    <dbReference type="NCBI Taxonomy" id="1490288"/>
    <lineage>
        <taxon>Bacteria</taxon>
        <taxon>Bacillati</taxon>
        <taxon>Actinomycetota</taxon>
        <taxon>Actinomycetes</taxon>
        <taxon>Pseudonocardiales</taxon>
        <taxon>Pseudonocardiaceae</taxon>
        <taxon>Actinokineospora</taxon>
    </lineage>
</organism>
<keyword evidence="5 6" id="KW-0472">Membrane</keyword>
<feature type="transmembrane region" description="Helical" evidence="6">
    <location>
        <begin position="284"/>
        <end position="301"/>
    </location>
</feature>
<reference evidence="8" key="1">
    <citation type="journal article" date="2019" name="Int. J. Syst. Evol. Microbiol.">
        <title>The Global Catalogue of Microorganisms (GCM) 10K type strain sequencing project: providing services to taxonomists for standard genome sequencing and annotation.</title>
        <authorList>
            <consortium name="The Broad Institute Genomics Platform"/>
            <consortium name="The Broad Institute Genome Sequencing Center for Infectious Disease"/>
            <person name="Wu L."/>
            <person name="Ma J."/>
        </authorList>
    </citation>
    <scope>NUCLEOTIDE SEQUENCE [LARGE SCALE GENOMIC DNA]</scope>
    <source>
        <strain evidence="8">CCUG 59778</strain>
    </source>
</reference>
<dbReference type="Pfam" id="PF07690">
    <property type="entry name" value="MFS_1"/>
    <property type="match status" value="2"/>
</dbReference>
<evidence type="ECO:0000256" key="2">
    <source>
        <dbReference type="ARBA" id="ARBA00022475"/>
    </source>
</evidence>
<dbReference type="PANTHER" id="PTHR23513:SF11">
    <property type="entry name" value="STAPHYLOFERRIN A TRANSPORTER"/>
    <property type="match status" value="1"/>
</dbReference>